<dbReference type="EMBL" id="JACXVP010000011">
    <property type="protein sequence ID" value="KAG5577672.1"/>
    <property type="molecule type" value="Genomic_DNA"/>
</dbReference>
<reference evidence="1 2" key="1">
    <citation type="submission" date="2020-09" db="EMBL/GenBank/DDBJ databases">
        <title>De no assembly of potato wild relative species, Solanum commersonii.</title>
        <authorList>
            <person name="Cho K."/>
        </authorList>
    </citation>
    <scope>NUCLEOTIDE SEQUENCE [LARGE SCALE GENOMIC DNA]</scope>
    <source>
        <strain evidence="1">LZ3.2</strain>
        <tissue evidence="1">Leaf</tissue>
    </source>
</reference>
<sequence length="108" mass="12738">MHYKVKTEKKEFHILNINDGNKIERRGFRIGLLTENFNKGQNVSDRWGKKLSELTIFRQPRAVSDERGGGSRGAVMGPWERSLGRWFLGKRKRHGRLMEKRSLWGRRT</sequence>
<evidence type="ECO:0000313" key="1">
    <source>
        <dbReference type="EMBL" id="KAG5577672.1"/>
    </source>
</evidence>
<protein>
    <submittedName>
        <fullName evidence="1">Uncharacterized protein</fullName>
    </submittedName>
</protein>
<dbReference type="Proteomes" id="UP000824120">
    <property type="component" value="Chromosome 11"/>
</dbReference>
<dbReference type="AlphaFoldDB" id="A0A9J5WRN6"/>
<comment type="caution">
    <text evidence="1">The sequence shown here is derived from an EMBL/GenBank/DDBJ whole genome shotgun (WGS) entry which is preliminary data.</text>
</comment>
<name>A0A9J5WRN6_SOLCO</name>
<gene>
    <name evidence="1" type="ORF">H5410_057806</name>
</gene>
<organism evidence="1 2">
    <name type="scientific">Solanum commersonii</name>
    <name type="common">Commerson's wild potato</name>
    <name type="synonym">Commerson's nightshade</name>
    <dbReference type="NCBI Taxonomy" id="4109"/>
    <lineage>
        <taxon>Eukaryota</taxon>
        <taxon>Viridiplantae</taxon>
        <taxon>Streptophyta</taxon>
        <taxon>Embryophyta</taxon>
        <taxon>Tracheophyta</taxon>
        <taxon>Spermatophyta</taxon>
        <taxon>Magnoliopsida</taxon>
        <taxon>eudicotyledons</taxon>
        <taxon>Gunneridae</taxon>
        <taxon>Pentapetalae</taxon>
        <taxon>asterids</taxon>
        <taxon>lamiids</taxon>
        <taxon>Solanales</taxon>
        <taxon>Solanaceae</taxon>
        <taxon>Solanoideae</taxon>
        <taxon>Solaneae</taxon>
        <taxon>Solanum</taxon>
    </lineage>
</organism>
<evidence type="ECO:0000313" key="2">
    <source>
        <dbReference type="Proteomes" id="UP000824120"/>
    </source>
</evidence>
<proteinExistence type="predicted"/>
<accession>A0A9J5WRN6</accession>
<dbReference type="OrthoDB" id="10349851at2759"/>
<keyword evidence="2" id="KW-1185">Reference proteome</keyword>